<evidence type="ECO:0000256" key="3">
    <source>
        <dbReference type="ARBA" id="ARBA00022692"/>
    </source>
</evidence>
<dbReference type="InterPro" id="IPR001123">
    <property type="entry name" value="LeuE-type"/>
</dbReference>
<evidence type="ECO:0000256" key="6">
    <source>
        <dbReference type="SAM" id="Phobius"/>
    </source>
</evidence>
<organism evidence="7 8">
    <name type="scientific">Jatrophihabitans cynanchi</name>
    <dbReference type="NCBI Taxonomy" id="2944128"/>
    <lineage>
        <taxon>Bacteria</taxon>
        <taxon>Bacillati</taxon>
        <taxon>Actinomycetota</taxon>
        <taxon>Actinomycetes</taxon>
        <taxon>Jatrophihabitantales</taxon>
        <taxon>Jatrophihabitantaceae</taxon>
        <taxon>Jatrophihabitans</taxon>
    </lineage>
</organism>
<evidence type="ECO:0000313" key="7">
    <source>
        <dbReference type="EMBL" id="WAX56525.1"/>
    </source>
</evidence>
<feature type="transmembrane region" description="Helical" evidence="6">
    <location>
        <begin position="39"/>
        <end position="63"/>
    </location>
</feature>
<evidence type="ECO:0000256" key="5">
    <source>
        <dbReference type="ARBA" id="ARBA00023136"/>
    </source>
</evidence>
<keyword evidence="3 6" id="KW-0812">Transmembrane</keyword>
<keyword evidence="2" id="KW-1003">Cell membrane</keyword>
<keyword evidence="8" id="KW-1185">Reference proteome</keyword>
<feature type="transmembrane region" description="Helical" evidence="6">
    <location>
        <begin position="139"/>
        <end position="162"/>
    </location>
</feature>
<keyword evidence="5 6" id="KW-0472">Membrane</keyword>
<evidence type="ECO:0000256" key="4">
    <source>
        <dbReference type="ARBA" id="ARBA00022989"/>
    </source>
</evidence>
<dbReference type="RefSeq" id="WP_269443059.1">
    <property type="nucleotide sequence ID" value="NZ_CP097463.1"/>
</dbReference>
<name>A0ABY7JX05_9ACTN</name>
<dbReference type="PANTHER" id="PTHR30086:SF20">
    <property type="entry name" value="ARGININE EXPORTER PROTEIN ARGO-RELATED"/>
    <property type="match status" value="1"/>
</dbReference>
<evidence type="ECO:0000313" key="8">
    <source>
        <dbReference type="Proteomes" id="UP001164693"/>
    </source>
</evidence>
<evidence type="ECO:0000256" key="2">
    <source>
        <dbReference type="ARBA" id="ARBA00022475"/>
    </source>
</evidence>
<feature type="transmembrane region" description="Helical" evidence="6">
    <location>
        <begin position="6"/>
        <end position="27"/>
    </location>
</feature>
<dbReference type="PANTHER" id="PTHR30086">
    <property type="entry name" value="ARGININE EXPORTER PROTEIN ARGO"/>
    <property type="match status" value="1"/>
</dbReference>
<reference evidence="7" key="1">
    <citation type="submission" date="2022-05" db="EMBL/GenBank/DDBJ databases">
        <title>Jatrophihabitans sp. SB3-54 whole genome sequence.</title>
        <authorList>
            <person name="Suh M.K."/>
            <person name="Eom M.K."/>
            <person name="Kim J.S."/>
            <person name="Kim H.S."/>
            <person name="Do H.E."/>
            <person name="Shin Y.K."/>
            <person name="Lee J.-S."/>
        </authorList>
    </citation>
    <scope>NUCLEOTIDE SEQUENCE</scope>
    <source>
        <strain evidence="7">SB3-54</strain>
    </source>
</reference>
<feature type="transmembrane region" description="Helical" evidence="6">
    <location>
        <begin position="69"/>
        <end position="87"/>
    </location>
</feature>
<dbReference type="PIRSF" id="PIRSF006324">
    <property type="entry name" value="LeuE"/>
    <property type="match status" value="1"/>
</dbReference>
<accession>A0ABY7JX05</accession>
<evidence type="ECO:0000256" key="1">
    <source>
        <dbReference type="ARBA" id="ARBA00004651"/>
    </source>
</evidence>
<dbReference type="EMBL" id="CP097463">
    <property type="protein sequence ID" value="WAX56525.1"/>
    <property type="molecule type" value="Genomic_DNA"/>
</dbReference>
<protein>
    <submittedName>
        <fullName evidence="7">LysE family translocator</fullName>
    </submittedName>
</protein>
<sequence length="202" mass="21194">MLVAVAAFTLAAVLIVLLPGPDTLVVVRGIMRGGRRQGLVTALGNLCGLAVWVAAAALGLAALLRASEVGYEVLRVVGAAYLVWLGVQAWRTRGRTEQAHGRGGVLGTGYLAGLLTNLLNPKVGVFFVTFLPGFVPRGYPVGATSLLFGAIFVVLTALYWVVLLGVAAKVTAWMSTPRVRRRLDALTAAILVGFGVRLVTES</sequence>
<dbReference type="Pfam" id="PF01810">
    <property type="entry name" value="LysE"/>
    <property type="match status" value="1"/>
</dbReference>
<comment type="subcellular location">
    <subcellularLocation>
        <location evidence="1">Cell membrane</location>
        <topology evidence="1">Multi-pass membrane protein</topology>
    </subcellularLocation>
</comment>
<gene>
    <name evidence="7" type="ORF">M6B22_18610</name>
</gene>
<dbReference type="Proteomes" id="UP001164693">
    <property type="component" value="Chromosome"/>
</dbReference>
<proteinExistence type="predicted"/>
<keyword evidence="4 6" id="KW-1133">Transmembrane helix</keyword>